<feature type="transmembrane region" description="Helical" evidence="6">
    <location>
        <begin position="131"/>
        <end position="151"/>
    </location>
</feature>
<evidence type="ECO:0000256" key="4">
    <source>
        <dbReference type="ARBA" id="ARBA00022989"/>
    </source>
</evidence>
<dbReference type="SUPFAM" id="SSF81321">
    <property type="entry name" value="Family A G protein-coupled receptor-like"/>
    <property type="match status" value="1"/>
</dbReference>
<keyword evidence="5 6" id="KW-0472">Membrane</keyword>
<dbReference type="Gene3D" id="1.20.1070.10">
    <property type="entry name" value="Rhodopsin 7-helix transmembrane proteins"/>
    <property type="match status" value="1"/>
</dbReference>
<dbReference type="PRINTS" id="PR00251">
    <property type="entry name" value="BACTRLOPSIN"/>
</dbReference>
<evidence type="ECO:0008006" key="9">
    <source>
        <dbReference type="Google" id="ProtNLM"/>
    </source>
</evidence>
<comment type="similarity">
    <text evidence="2">Belongs to the archaeal/bacterial/fungal opsin family.</text>
</comment>
<sequence>MPILLGRGNDALKVNPPNGSEELSVNGSDWLWAVTAIYVVSFLVFFGLSFVARSGEKIFHYIFTIALLVGSIAYYAQASDLGYVLVNQVNSSPRLALTRQIFWPKYVNWVVSFPAITTALGLLSGVPWATILYNVFLSWTWVISYLISAFTTSNYKWGFYAFGTVSWLLLAFNTFSAGSSAKRLGVSRDHTVLSGWVNLLWLLYPIAFGVSDGGNRIGVTPMFVFFGVLDVLLIPVLSFAFLFLARRWDYGQLNLAFTRYGRVHNAGHFPEKTTTATPADNAAVTA</sequence>
<feature type="transmembrane region" description="Helical" evidence="6">
    <location>
        <begin position="190"/>
        <end position="210"/>
    </location>
</feature>
<dbReference type="PANTHER" id="PTHR28286:SF1">
    <property type="entry name" value="30 KDA HEAT SHOCK PROTEIN-RELATED"/>
    <property type="match status" value="1"/>
</dbReference>
<evidence type="ECO:0000256" key="3">
    <source>
        <dbReference type="ARBA" id="ARBA00022692"/>
    </source>
</evidence>
<evidence type="ECO:0000256" key="6">
    <source>
        <dbReference type="SAM" id="Phobius"/>
    </source>
</evidence>
<comment type="caution">
    <text evidence="7">The sequence shown here is derived from an EMBL/GenBank/DDBJ whole genome shotgun (WGS) entry which is preliminary data.</text>
</comment>
<dbReference type="Proteomes" id="UP000319160">
    <property type="component" value="Unassembled WGS sequence"/>
</dbReference>
<dbReference type="InterPro" id="IPR001425">
    <property type="entry name" value="Arc/bac/fun_rhodopsins"/>
</dbReference>
<dbReference type="PANTHER" id="PTHR28286">
    <property type="match status" value="1"/>
</dbReference>
<reference evidence="8" key="1">
    <citation type="submission" date="2019-06" db="EMBL/GenBank/DDBJ databases">
        <title>Draft genome sequence of the griseofulvin-producing fungus Xylaria cubensis strain G536.</title>
        <authorList>
            <person name="Mead M.E."/>
            <person name="Raja H.A."/>
            <person name="Steenwyk J.L."/>
            <person name="Knowles S.L."/>
            <person name="Oberlies N.H."/>
            <person name="Rokas A."/>
        </authorList>
    </citation>
    <scope>NUCLEOTIDE SEQUENCE [LARGE SCALE GENOMIC DNA]</scope>
    <source>
        <strain evidence="8">G536</strain>
    </source>
</reference>
<feature type="transmembrane region" description="Helical" evidence="6">
    <location>
        <begin position="222"/>
        <end position="245"/>
    </location>
</feature>
<dbReference type="SMART" id="SM01021">
    <property type="entry name" value="Bac_rhodopsin"/>
    <property type="match status" value="1"/>
</dbReference>
<evidence type="ECO:0000313" key="8">
    <source>
        <dbReference type="Proteomes" id="UP000319160"/>
    </source>
</evidence>
<dbReference type="GO" id="GO:0005886">
    <property type="term" value="C:plasma membrane"/>
    <property type="evidence" value="ECO:0007669"/>
    <property type="project" value="TreeGrafter"/>
</dbReference>
<feature type="transmembrane region" description="Helical" evidence="6">
    <location>
        <begin position="157"/>
        <end position="178"/>
    </location>
</feature>
<proteinExistence type="inferred from homology"/>
<dbReference type="CDD" id="cd15239">
    <property type="entry name" value="7tm_YRO2_fungal-like"/>
    <property type="match status" value="1"/>
</dbReference>
<feature type="transmembrane region" description="Helical" evidence="6">
    <location>
        <begin position="30"/>
        <end position="51"/>
    </location>
</feature>
<evidence type="ECO:0000256" key="5">
    <source>
        <dbReference type="ARBA" id="ARBA00023136"/>
    </source>
</evidence>
<dbReference type="EMBL" id="VFLP01000034">
    <property type="protein sequence ID" value="TRX92661.1"/>
    <property type="molecule type" value="Genomic_DNA"/>
</dbReference>
<dbReference type="InterPro" id="IPR043476">
    <property type="entry name" value="Yro2-like_7TM"/>
</dbReference>
<dbReference type="AlphaFoldDB" id="A0A553HXI6"/>
<comment type="subcellular location">
    <subcellularLocation>
        <location evidence="1">Membrane</location>
        <topology evidence="1">Multi-pass membrane protein</topology>
    </subcellularLocation>
</comment>
<name>A0A553HXI6_9PEZI</name>
<gene>
    <name evidence="7" type="ORF">FHL15_006335</name>
</gene>
<keyword evidence="8" id="KW-1185">Reference proteome</keyword>
<evidence type="ECO:0000256" key="2">
    <source>
        <dbReference type="ARBA" id="ARBA00008130"/>
    </source>
</evidence>
<organism evidence="7 8">
    <name type="scientific">Xylaria flabelliformis</name>
    <dbReference type="NCBI Taxonomy" id="2512241"/>
    <lineage>
        <taxon>Eukaryota</taxon>
        <taxon>Fungi</taxon>
        <taxon>Dikarya</taxon>
        <taxon>Ascomycota</taxon>
        <taxon>Pezizomycotina</taxon>
        <taxon>Sordariomycetes</taxon>
        <taxon>Xylariomycetidae</taxon>
        <taxon>Xylariales</taxon>
        <taxon>Xylariaceae</taxon>
        <taxon>Xylaria</taxon>
    </lineage>
</organism>
<dbReference type="OrthoDB" id="536545at2759"/>
<accession>A0A553HXI6</accession>
<protein>
    <recommendedName>
        <fullName evidence="9">Heat shock protein 30</fullName>
    </recommendedName>
</protein>
<dbReference type="Pfam" id="PF01036">
    <property type="entry name" value="Bac_rhodopsin"/>
    <property type="match status" value="1"/>
</dbReference>
<feature type="transmembrane region" description="Helical" evidence="6">
    <location>
        <begin position="58"/>
        <end position="76"/>
    </location>
</feature>
<dbReference type="GO" id="GO:0005783">
    <property type="term" value="C:endoplasmic reticulum"/>
    <property type="evidence" value="ECO:0007669"/>
    <property type="project" value="TreeGrafter"/>
</dbReference>
<keyword evidence="3 6" id="KW-0812">Transmembrane</keyword>
<evidence type="ECO:0000313" key="7">
    <source>
        <dbReference type="EMBL" id="TRX92661.1"/>
    </source>
</evidence>
<keyword evidence="4 6" id="KW-1133">Transmembrane helix</keyword>
<evidence type="ECO:0000256" key="1">
    <source>
        <dbReference type="ARBA" id="ARBA00004141"/>
    </source>
</evidence>
<feature type="transmembrane region" description="Helical" evidence="6">
    <location>
        <begin position="106"/>
        <end position="124"/>
    </location>
</feature>